<accession>K0RSA2</accession>
<gene>
    <name evidence="2" type="ORF">THAOC_28995</name>
</gene>
<protein>
    <submittedName>
        <fullName evidence="2">Uncharacterized protein</fullName>
    </submittedName>
</protein>
<feature type="compositionally biased region" description="Basic residues" evidence="1">
    <location>
        <begin position="35"/>
        <end position="63"/>
    </location>
</feature>
<feature type="compositionally biased region" description="Basic and acidic residues" evidence="1">
    <location>
        <begin position="64"/>
        <end position="80"/>
    </location>
</feature>
<evidence type="ECO:0000256" key="1">
    <source>
        <dbReference type="SAM" id="MobiDB-lite"/>
    </source>
</evidence>
<organism evidence="2 3">
    <name type="scientific">Thalassiosira oceanica</name>
    <name type="common">Marine diatom</name>
    <dbReference type="NCBI Taxonomy" id="159749"/>
    <lineage>
        <taxon>Eukaryota</taxon>
        <taxon>Sar</taxon>
        <taxon>Stramenopiles</taxon>
        <taxon>Ochrophyta</taxon>
        <taxon>Bacillariophyta</taxon>
        <taxon>Coscinodiscophyceae</taxon>
        <taxon>Thalassiosirophycidae</taxon>
        <taxon>Thalassiosirales</taxon>
        <taxon>Thalassiosiraceae</taxon>
        <taxon>Thalassiosira</taxon>
    </lineage>
</organism>
<proteinExistence type="predicted"/>
<keyword evidence="3" id="KW-1185">Reference proteome</keyword>
<evidence type="ECO:0000313" key="3">
    <source>
        <dbReference type="Proteomes" id="UP000266841"/>
    </source>
</evidence>
<reference evidence="2 3" key="1">
    <citation type="journal article" date="2012" name="Genome Biol.">
        <title>Genome and low-iron response of an oceanic diatom adapted to chronic iron limitation.</title>
        <authorList>
            <person name="Lommer M."/>
            <person name="Specht M."/>
            <person name="Roy A.S."/>
            <person name="Kraemer L."/>
            <person name="Andreson R."/>
            <person name="Gutowska M.A."/>
            <person name="Wolf J."/>
            <person name="Bergner S.V."/>
            <person name="Schilhabel M.B."/>
            <person name="Klostermeier U.C."/>
            <person name="Beiko R.G."/>
            <person name="Rosenstiel P."/>
            <person name="Hippler M."/>
            <person name="Laroche J."/>
        </authorList>
    </citation>
    <scope>NUCLEOTIDE SEQUENCE [LARGE SCALE GENOMIC DNA]</scope>
    <source>
        <strain evidence="2 3">CCMP1005</strain>
    </source>
</reference>
<comment type="caution">
    <text evidence="2">The sequence shown here is derived from an EMBL/GenBank/DDBJ whole genome shotgun (WGS) entry which is preliminary data.</text>
</comment>
<sequence length="122" mass="13842">MRAAKATRVMRQFDALEKIIKKADAPGGCNSTRRTTARSGRRGRTRYRPPGRRSRGSAIRPRRERGPEPRHADDRVRDLHGPVGHPVRGVHRRRRAPAPEAPRSVNRDTVAKPPGWMALFTR</sequence>
<evidence type="ECO:0000313" key="2">
    <source>
        <dbReference type="EMBL" id="EJK51801.1"/>
    </source>
</evidence>
<dbReference type="Proteomes" id="UP000266841">
    <property type="component" value="Unassembled WGS sequence"/>
</dbReference>
<dbReference type="EMBL" id="AGNL01040980">
    <property type="protein sequence ID" value="EJK51801.1"/>
    <property type="molecule type" value="Genomic_DNA"/>
</dbReference>
<dbReference type="AlphaFoldDB" id="K0RSA2"/>
<feature type="region of interest" description="Disordered" evidence="1">
    <location>
        <begin position="22"/>
        <end position="122"/>
    </location>
</feature>
<name>K0RSA2_THAOC</name>